<dbReference type="OrthoDB" id="9812192at2"/>
<evidence type="ECO:0000313" key="2">
    <source>
        <dbReference type="EMBL" id="OIN45407.1"/>
    </source>
</evidence>
<keyword evidence="2" id="KW-0503">Monooxygenase</keyword>
<proteinExistence type="predicted"/>
<dbReference type="AlphaFoldDB" id="A0A1S2UG31"/>
<gene>
    <name evidence="2" type="ORF">BFL40_28200</name>
</gene>
<dbReference type="Pfam" id="PF03992">
    <property type="entry name" value="ABM"/>
    <property type="match status" value="1"/>
</dbReference>
<name>A0A1S2UG31_9PSED</name>
<dbReference type="InterPro" id="IPR007138">
    <property type="entry name" value="ABM_dom"/>
</dbReference>
<dbReference type="Proteomes" id="UP000181661">
    <property type="component" value="Unassembled WGS sequence"/>
</dbReference>
<evidence type="ECO:0000313" key="3">
    <source>
        <dbReference type="Proteomes" id="UP000181661"/>
    </source>
</evidence>
<protein>
    <submittedName>
        <fullName evidence="2">Antibiotic biosynthesis monooxygenase</fullName>
    </submittedName>
</protein>
<dbReference type="EMBL" id="MDDR01000057">
    <property type="protein sequence ID" value="OIN45407.1"/>
    <property type="molecule type" value="Genomic_DNA"/>
</dbReference>
<dbReference type="Gene3D" id="3.30.70.100">
    <property type="match status" value="1"/>
</dbReference>
<dbReference type="InterPro" id="IPR050744">
    <property type="entry name" value="AI-2_Isomerase_LsrG"/>
</dbReference>
<dbReference type="PROSITE" id="PS51725">
    <property type="entry name" value="ABM"/>
    <property type="match status" value="1"/>
</dbReference>
<dbReference type="GO" id="GO:0004497">
    <property type="term" value="F:monooxygenase activity"/>
    <property type="evidence" value="ECO:0007669"/>
    <property type="project" value="UniProtKB-KW"/>
</dbReference>
<dbReference type="PANTHER" id="PTHR33336:SF15">
    <property type="entry name" value="ABM DOMAIN-CONTAINING PROTEIN"/>
    <property type="match status" value="1"/>
</dbReference>
<feature type="domain" description="ABM" evidence="1">
    <location>
        <begin position="5"/>
        <end position="93"/>
    </location>
</feature>
<dbReference type="PANTHER" id="PTHR33336">
    <property type="entry name" value="QUINOL MONOOXYGENASE YGIN-RELATED"/>
    <property type="match status" value="1"/>
</dbReference>
<reference evidence="2 3" key="1">
    <citation type="submission" date="2016-08" db="EMBL/GenBank/DDBJ databases">
        <title>Draft genome sequence of Pseudomonas costantinii LMG 22119, type strain isolated from cultivated mushroom (Agaricus bisporus) sporophores.</title>
        <authorList>
            <person name="Tambong J.T."/>
        </authorList>
    </citation>
    <scope>NUCLEOTIDE SEQUENCE [LARGE SCALE GENOMIC DNA]</scope>
    <source>
        <strain evidence="2 3">LMG 22119</strain>
    </source>
</reference>
<keyword evidence="2" id="KW-0560">Oxidoreductase</keyword>
<dbReference type="InterPro" id="IPR011008">
    <property type="entry name" value="Dimeric_a/b-barrel"/>
</dbReference>
<evidence type="ECO:0000259" key="1">
    <source>
        <dbReference type="PROSITE" id="PS51725"/>
    </source>
</evidence>
<dbReference type="SUPFAM" id="SSF54909">
    <property type="entry name" value="Dimeric alpha+beta barrel"/>
    <property type="match status" value="1"/>
</dbReference>
<sequence>MSDEVRLVVIINTQPGKGSEQIAAFETLAPQVRAEHGCLQYDLHPVAGNPDSFVLIEKWVSKNALDAHHVAAHMVEAAKYNPSFRAGPATVLLLEGAVCSS</sequence>
<comment type="caution">
    <text evidence="2">The sequence shown here is derived from an EMBL/GenBank/DDBJ whole genome shotgun (WGS) entry which is preliminary data.</text>
</comment>
<dbReference type="RefSeq" id="WP_071487014.1">
    <property type="nucleotide sequence ID" value="NZ_FNTS01000002.1"/>
</dbReference>
<organism evidence="2 3">
    <name type="scientific">Pseudomonas costantinii</name>
    <dbReference type="NCBI Taxonomy" id="168469"/>
    <lineage>
        <taxon>Bacteria</taxon>
        <taxon>Pseudomonadati</taxon>
        <taxon>Pseudomonadota</taxon>
        <taxon>Gammaproteobacteria</taxon>
        <taxon>Pseudomonadales</taxon>
        <taxon>Pseudomonadaceae</taxon>
        <taxon>Pseudomonas</taxon>
    </lineage>
</organism>
<accession>A0A1S2UG31</accession>